<dbReference type="PANTHER" id="PTHR30469">
    <property type="entry name" value="MULTIDRUG RESISTANCE PROTEIN MDTA"/>
    <property type="match status" value="1"/>
</dbReference>
<sequence>MTQRSSSFKAIIIVLVVFALLVSGLWYWREHRTNPGVWGVAGPIDVKTITVTPEIAPVSLQAFGELRAVRQVMLAAEVAGRVADIAFEAGQHIEAGAMLIKLDDAIEQADLAAAQAQASFTRQQYARAEKLSHSGATSKEVLHQRQTERDQAAAHVKQLQARIRNKHIRAPFAGALGLRHVDLGQYVMDFP</sequence>
<dbReference type="NCBIfam" id="TIGR01730">
    <property type="entry name" value="RND_mfp"/>
    <property type="match status" value="1"/>
</dbReference>
<dbReference type="Proteomes" id="UP001294570">
    <property type="component" value="Unassembled WGS sequence"/>
</dbReference>
<dbReference type="InterPro" id="IPR006143">
    <property type="entry name" value="RND_pump_MFP"/>
</dbReference>
<keyword evidence="3" id="KW-0812">Transmembrane</keyword>
<dbReference type="Pfam" id="PF25917">
    <property type="entry name" value="BSH_RND"/>
    <property type="match status" value="1"/>
</dbReference>
<evidence type="ECO:0000256" key="2">
    <source>
        <dbReference type="ARBA" id="ARBA00023054"/>
    </source>
</evidence>
<comment type="caution">
    <text evidence="5">The sequence shown here is derived from an EMBL/GenBank/DDBJ whole genome shotgun (WGS) entry which is preliminary data.</text>
</comment>
<dbReference type="Gene3D" id="2.40.50.100">
    <property type="match status" value="1"/>
</dbReference>
<keyword evidence="3" id="KW-0472">Membrane</keyword>
<feature type="domain" description="Multidrug resistance protein MdtA-like barrel-sandwich hybrid" evidence="4">
    <location>
        <begin position="70"/>
        <end position="188"/>
    </location>
</feature>
<dbReference type="Gene3D" id="1.10.287.470">
    <property type="entry name" value="Helix hairpin bin"/>
    <property type="match status" value="1"/>
</dbReference>
<evidence type="ECO:0000313" key="5">
    <source>
        <dbReference type="EMBL" id="MDY7220134.1"/>
    </source>
</evidence>
<gene>
    <name evidence="5" type="ORF">TOI97_11225</name>
</gene>
<accession>A0ABU5GT23</accession>
<proteinExistence type="inferred from homology"/>
<dbReference type="EMBL" id="JAXIVU010000019">
    <property type="protein sequence ID" value="MDY7220134.1"/>
    <property type="molecule type" value="Genomic_DNA"/>
</dbReference>
<organism evidence="5 6">
    <name type="scientific">Denitrificimonas halotolerans</name>
    <dbReference type="NCBI Taxonomy" id="3098930"/>
    <lineage>
        <taxon>Bacteria</taxon>
        <taxon>Pseudomonadati</taxon>
        <taxon>Pseudomonadota</taxon>
        <taxon>Gammaproteobacteria</taxon>
        <taxon>Pseudomonadales</taxon>
        <taxon>Pseudomonadaceae</taxon>
        <taxon>Denitrificimonas</taxon>
    </lineage>
</organism>
<comment type="similarity">
    <text evidence="1">Belongs to the membrane fusion protein (MFP) (TC 8.A.1) family.</text>
</comment>
<reference evidence="5 6" key="1">
    <citation type="submission" date="2023-12" db="EMBL/GenBank/DDBJ databases">
        <title>Denitrificimonas halotolerans sp. nov.,a novel species isolated from landfill leachate.</title>
        <authorList>
            <person name="Wang S."/>
        </authorList>
    </citation>
    <scope>NUCLEOTIDE SEQUENCE [LARGE SCALE GENOMIC DNA]</scope>
    <source>
        <strain evidence="5 6">JX-1</strain>
    </source>
</reference>
<keyword evidence="6" id="KW-1185">Reference proteome</keyword>
<dbReference type="SUPFAM" id="SSF111369">
    <property type="entry name" value="HlyD-like secretion proteins"/>
    <property type="match status" value="1"/>
</dbReference>
<dbReference type="PANTHER" id="PTHR30469:SF29">
    <property type="entry name" value="BLR2860 PROTEIN"/>
    <property type="match status" value="1"/>
</dbReference>
<name>A0ABU5GT23_9GAMM</name>
<feature type="transmembrane region" description="Helical" evidence="3">
    <location>
        <begin position="7"/>
        <end position="28"/>
    </location>
</feature>
<dbReference type="RefSeq" id="WP_321554219.1">
    <property type="nucleotide sequence ID" value="NZ_JAXIVU010000019.1"/>
</dbReference>
<evidence type="ECO:0000259" key="4">
    <source>
        <dbReference type="Pfam" id="PF25917"/>
    </source>
</evidence>
<dbReference type="InterPro" id="IPR058625">
    <property type="entry name" value="MdtA-like_BSH"/>
</dbReference>
<evidence type="ECO:0000256" key="3">
    <source>
        <dbReference type="SAM" id="Phobius"/>
    </source>
</evidence>
<evidence type="ECO:0000313" key="6">
    <source>
        <dbReference type="Proteomes" id="UP001294570"/>
    </source>
</evidence>
<protein>
    <submittedName>
        <fullName evidence="5">Efflux RND transporter periplasmic adaptor subunit</fullName>
    </submittedName>
</protein>
<keyword evidence="2" id="KW-0175">Coiled coil</keyword>
<keyword evidence="3" id="KW-1133">Transmembrane helix</keyword>
<evidence type="ECO:0000256" key="1">
    <source>
        <dbReference type="ARBA" id="ARBA00009477"/>
    </source>
</evidence>